<evidence type="ECO:0000256" key="1">
    <source>
        <dbReference type="SAM" id="MobiDB-lite"/>
    </source>
</evidence>
<protein>
    <recommendedName>
        <fullName evidence="2">T6SS Phospholipase effector Tle1-like catalytic domain-containing protein</fullName>
    </recommendedName>
</protein>
<evidence type="ECO:0000313" key="4">
    <source>
        <dbReference type="Proteomes" id="UP000298493"/>
    </source>
</evidence>
<dbReference type="Proteomes" id="UP000298493">
    <property type="component" value="Unassembled WGS sequence"/>
</dbReference>
<feature type="compositionally biased region" description="Polar residues" evidence="1">
    <location>
        <begin position="270"/>
        <end position="283"/>
    </location>
</feature>
<feature type="compositionally biased region" description="Basic and acidic residues" evidence="1">
    <location>
        <begin position="352"/>
        <end position="362"/>
    </location>
</feature>
<dbReference type="OrthoDB" id="3162439at2759"/>
<feature type="compositionally biased region" description="Basic and acidic residues" evidence="1">
    <location>
        <begin position="325"/>
        <end position="342"/>
    </location>
</feature>
<dbReference type="PANTHER" id="PTHR33840:SF2">
    <property type="entry name" value="TLE1 PHOSPHOLIPASE DOMAIN-CONTAINING PROTEIN"/>
    <property type="match status" value="1"/>
</dbReference>
<feature type="domain" description="T6SS Phospholipase effector Tle1-like catalytic" evidence="2">
    <location>
        <begin position="66"/>
        <end position="420"/>
    </location>
</feature>
<accession>A0A4Z1P6S4</accession>
<name>A0A4Z1P6S4_9PEZI</name>
<feature type="region of interest" description="Disordered" evidence="1">
    <location>
        <begin position="318"/>
        <end position="362"/>
    </location>
</feature>
<proteinExistence type="predicted"/>
<dbReference type="Pfam" id="PF09994">
    <property type="entry name" value="T6SS_Tle1-like_cat"/>
    <property type="match status" value="1"/>
</dbReference>
<keyword evidence="4" id="KW-1185">Reference proteome</keyword>
<gene>
    <name evidence="3" type="ORF">E6O75_ATG09544</name>
</gene>
<dbReference type="PANTHER" id="PTHR33840">
    <property type="match status" value="1"/>
</dbReference>
<dbReference type="EMBL" id="SNSC02000017">
    <property type="protein sequence ID" value="TID16778.1"/>
    <property type="molecule type" value="Genomic_DNA"/>
</dbReference>
<dbReference type="InterPro" id="IPR018712">
    <property type="entry name" value="Tle1-like_cat"/>
</dbReference>
<feature type="region of interest" description="Disordered" evidence="1">
    <location>
        <begin position="270"/>
        <end position="295"/>
    </location>
</feature>
<dbReference type="AlphaFoldDB" id="A0A4Z1P6S4"/>
<sequence>MASGSVSSNSTLLKRLSSGSYPIQTSDYAPHPHPAPAPVVEEEAKTPIPASIRACKDANHANQQGRTIVVCLDGTGDQFDNDNSNVVHFVSCLKKHDPDKQATYYQSGIGTYDKGGLKNGIGAALDGAVGSGLGVHIIDAYRFLMQNYREGDRICLLGFSRGAYTVRCLAGMLHKVGLLPASNETQINFAYDFYKNDSEEGWTMSADFKKTFCTDVNVYFVGVWDCVASVGFLPRKLPFSKSPTNSIGYFRHAMALDEHRAKFKVCQWQQQDPGNNGAQNSAPRQGIGRRPTYDDTPKAKLKRIFNCFGSGREEKAIAQAEEDAAVEKKAKDARQHSFHIHDDDDDDDESDDRSTKTVEQTRLETSFDARDAKNRTKPVCKTDALEVWFMGAHADIGGGAVPNERRHMLSRIPLRWMLRQCFECNTGILFDVAGLAEQGLDIHTLYPVYQPPTQPFAIPPNSVLERYDTKTLPAIQDRSKMVPIGEKSYIAPPFEPNSDHNYAHLPECTEEHFDSLEPPNDQLAQVKGWWILELWPVKVRVLQRDGDGWVKKVRCNLGRYRAIREQEPKMHWTVHRMIEEGKYICRGRTDAKTVWKVVA</sequence>
<evidence type="ECO:0000259" key="2">
    <source>
        <dbReference type="Pfam" id="PF09994"/>
    </source>
</evidence>
<evidence type="ECO:0000313" key="3">
    <source>
        <dbReference type="EMBL" id="TID16778.1"/>
    </source>
</evidence>
<dbReference type="STRING" id="86259.A0A4Z1P6S4"/>
<reference evidence="3 4" key="1">
    <citation type="submission" date="2019-04" db="EMBL/GenBank/DDBJ databases">
        <title>High contiguity whole genome sequence and gene annotation resource for two Venturia nashicola isolates.</title>
        <authorList>
            <person name="Prokchorchik M."/>
            <person name="Won K."/>
            <person name="Lee Y."/>
            <person name="Choi E.D."/>
            <person name="Segonzac C."/>
            <person name="Sohn K.H."/>
        </authorList>
    </citation>
    <scope>NUCLEOTIDE SEQUENCE [LARGE SCALE GENOMIC DNA]</scope>
    <source>
        <strain evidence="3 4">PRI2</strain>
    </source>
</reference>
<organism evidence="3 4">
    <name type="scientific">Venturia nashicola</name>
    <dbReference type="NCBI Taxonomy" id="86259"/>
    <lineage>
        <taxon>Eukaryota</taxon>
        <taxon>Fungi</taxon>
        <taxon>Dikarya</taxon>
        <taxon>Ascomycota</taxon>
        <taxon>Pezizomycotina</taxon>
        <taxon>Dothideomycetes</taxon>
        <taxon>Pleosporomycetidae</taxon>
        <taxon>Venturiales</taxon>
        <taxon>Venturiaceae</taxon>
        <taxon>Venturia</taxon>
    </lineage>
</organism>
<comment type="caution">
    <text evidence="3">The sequence shown here is derived from an EMBL/GenBank/DDBJ whole genome shotgun (WGS) entry which is preliminary data.</text>
</comment>